<dbReference type="Proteomes" id="UP000274601">
    <property type="component" value="Unassembled WGS sequence"/>
</dbReference>
<organism evidence="1 2">
    <name type="scientific">Actinomadura pelletieri DSM 43383</name>
    <dbReference type="NCBI Taxonomy" id="1120940"/>
    <lineage>
        <taxon>Bacteria</taxon>
        <taxon>Bacillati</taxon>
        <taxon>Actinomycetota</taxon>
        <taxon>Actinomycetes</taxon>
        <taxon>Streptosporangiales</taxon>
        <taxon>Thermomonosporaceae</taxon>
        <taxon>Actinomadura</taxon>
    </lineage>
</organism>
<proteinExistence type="predicted"/>
<sequence length="216" mass="23754">MDDRGRSDHDLASTDSASPIHVVGEQQQLALPGTLWPAGCDRGQSDPLFFAPVTKQQANELLVAFRHPLGPFTRPFGYQAWGLAIDGQAVAVAVSGSTVGARAAGFARREVVDLARIARHPQHPGIMRVMLRLWRDYLAPRWDYWPVRAAVSYALPGKTGNLYRFDGWRKAGVCKPWAGGGTWSNPSRANTMADGIKTVFVYEYPPPTPSRSTQRP</sequence>
<dbReference type="EMBL" id="RBWU01000001">
    <property type="protein sequence ID" value="RKS78588.1"/>
    <property type="molecule type" value="Genomic_DNA"/>
</dbReference>
<comment type="caution">
    <text evidence="1">The sequence shown here is derived from an EMBL/GenBank/DDBJ whole genome shotgun (WGS) entry which is preliminary data.</text>
</comment>
<keyword evidence="2" id="KW-1185">Reference proteome</keyword>
<dbReference type="RefSeq" id="WP_147449232.1">
    <property type="nucleotide sequence ID" value="NZ_RBWU01000001.1"/>
</dbReference>
<evidence type="ECO:0008006" key="3">
    <source>
        <dbReference type="Google" id="ProtNLM"/>
    </source>
</evidence>
<dbReference type="OrthoDB" id="3465452at2"/>
<dbReference type="AlphaFoldDB" id="A0A495QWS9"/>
<reference evidence="1 2" key="1">
    <citation type="submission" date="2018-10" db="EMBL/GenBank/DDBJ databases">
        <title>Genomic Encyclopedia of Archaeal and Bacterial Type Strains, Phase II (KMG-II): from individual species to whole genera.</title>
        <authorList>
            <person name="Goeker M."/>
        </authorList>
    </citation>
    <scope>NUCLEOTIDE SEQUENCE [LARGE SCALE GENOMIC DNA]</scope>
    <source>
        <strain evidence="1 2">DSM 43383</strain>
    </source>
</reference>
<evidence type="ECO:0000313" key="2">
    <source>
        <dbReference type="Proteomes" id="UP000274601"/>
    </source>
</evidence>
<protein>
    <recommendedName>
        <fullName evidence="3">Acetyltransferase (GNAT) family protein</fullName>
    </recommendedName>
</protein>
<evidence type="ECO:0000313" key="1">
    <source>
        <dbReference type="EMBL" id="RKS78588.1"/>
    </source>
</evidence>
<name>A0A495QWS9_9ACTN</name>
<gene>
    <name evidence="1" type="ORF">BZB76_0005</name>
</gene>
<accession>A0A495QWS9</accession>